<keyword evidence="3" id="KW-0648">Protein biosynthesis</keyword>
<evidence type="ECO:0000256" key="4">
    <source>
        <dbReference type="SAM" id="MobiDB-lite"/>
    </source>
</evidence>
<keyword evidence="2" id="KW-0694">RNA-binding</keyword>
<evidence type="ECO:0000256" key="3">
    <source>
        <dbReference type="PROSITE-ProRule" id="PRU00181"/>
    </source>
</evidence>
<dbReference type="PROSITE" id="PS50832">
    <property type="entry name" value="S1_IF1_TYPE"/>
    <property type="match status" value="1"/>
</dbReference>
<dbReference type="GO" id="GO:0003743">
    <property type="term" value="F:translation initiation factor activity"/>
    <property type="evidence" value="ECO:0007669"/>
    <property type="project" value="UniProtKB-UniRule"/>
</dbReference>
<dbReference type="Proteomes" id="UP000030653">
    <property type="component" value="Unassembled WGS sequence"/>
</dbReference>
<keyword evidence="7" id="KW-1185">Reference proteome</keyword>
<dbReference type="InterPro" id="IPR039294">
    <property type="entry name" value="EIF1AD"/>
</dbReference>
<dbReference type="PANTHER" id="PTHR21641">
    <property type="entry name" value="TRANSLATION INITIATION FACTOR-RELATED"/>
    <property type="match status" value="1"/>
</dbReference>
<dbReference type="InterPro" id="IPR001253">
    <property type="entry name" value="TIF_eIF-1A"/>
</dbReference>
<sequence length="121" mass="13578">MSRRRNLQAATEQPPSPDSFAPNQVICLVGQSKGSNVFEVTDVTGQTLLVELPSKFRKSVWIRRGSYVIVARTEELSGTKLQGVIEFVITADLLKEWKRKGLWLVEPQFTKTESTKNPSEA</sequence>
<protein>
    <recommendedName>
        <fullName evidence="5">S1-like domain-containing protein</fullName>
    </recommendedName>
</protein>
<dbReference type="AlphaFoldDB" id="M5GCJ8"/>
<dbReference type="STRING" id="1858805.M5GCJ8"/>
<dbReference type="SMART" id="SM00652">
    <property type="entry name" value="eIF1a"/>
    <property type="match status" value="1"/>
</dbReference>
<dbReference type="EMBL" id="JH795855">
    <property type="protein sequence ID" value="EJU06255.1"/>
    <property type="molecule type" value="Genomic_DNA"/>
</dbReference>
<keyword evidence="3" id="KW-0396">Initiation factor</keyword>
<dbReference type="RefSeq" id="XP_040633149.1">
    <property type="nucleotide sequence ID" value="XM_040770954.1"/>
</dbReference>
<proteinExistence type="inferred from homology"/>
<evidence type="ECO:0000256" key="2">
    <source>
        <dbReference type="ARBA" id="ARBA00022884"/>
    </source>
</evidence>
<dbReference type="PANTHER" id="PTHR21641:SF0">
    <property type="entry name" value="RNA-BINDING PROTEIN EIF1AD-RELATED"/>
    <property type="match status" value="1"/>
</dbReference>
<feature type="domain" description="S1-like" evidence="5">
    <location>
        <begin position="24"/>
        <end position="88"/>
    </location>
</feature>
<comment type="similarity">
    <text evidence="1">Belongs to the EIF1AD family.</text>
</comment>
<dbReference type="GO" id="GO:0003723">
    <property type="term" value="F:RNA binding"/>
    <property type="evidence" value="ECO:0007669"/>
    <property type="project" value="UniProtKB-KW"/>
</dbReference>
<dbReference type="OrthoDB" id="1738325at2759"/>
<organism evidence="6 7">
    <name type="scientific">Dacryopinax primogenitus (strain DJM 731)</name>
    <name type="common">Brown rot fungus</name>
    <dbReference type="NCBI Taxonomy" id="1858805"/>
    <lineage>
        <taxon>Eukaryota</taxon>
        <taxon>Fungi</taxon>
        <taxon>Dikarya</taxon>
        <taxon>Basidiomycota</taxon>
        <taxon>Agaricomycotina</taxon>
        <taxon>Dacrymycetes</taxon>
        <taxon>Dacrymycetales</taxon>
        <taxon>Dacrymycetaceae</taxon>
        <taxon>Dacryopinax</taxon>
    </lineage>
</organism>
<evidence type="ECO:0000259" key="5">
    <source>
        <dbReference type="PROSITE" id="PS50832"/>
    </source>
</evidence>
<dbReference type="InterPro" id="IPR006196">
    <property type="entry name" value="RNA-binding_domain_S1_IF1"/>
</dbReference>
<dbReference type="GO" id="GO:0005634">
    <property type="term" value="C:nucleus"/>
    <property type="evidence" value="ECO:0007669"/>
    <property type="project" value="TreeGrafter"/>
</dbReference>
<dbReference type="OMA" id="YLYMVEN"/>
<dbReference type="Gene3D" id="2.40.50.140">
    <property type="entry name" value="Nucleic acid-binding proteins"/>
    <property type="match status" value="1"/>
</dbReference>
<reference evidence="6 7" key="1">
    <citation type="journal article" date="2012" name="Science">
        <title>The Paleozoic origin of enzymatic lignin decomposition reconstructed from 31 fungal genomes.</title>
        <authorList>
            <person name="Floudas D."/>
            <person name="Binder M."/>
            <person name="Riley R."/>
            <person name="Barry K."/>
            <person name="Blanchette R.A."/>
            <person name="Henrissat B."/>
            <person name="Martinez A.T."/>
            <person name="Otillar R."/>
            <person name="Spatafora J.W."/>
            <person name="Yadav J.S."/>
            <person name="Aerts A."/>
            <person name="Benoit I."/>
            <person name="Boyd A."/>
            <person name="Carlson A."/>
            <person name="Copeland A."/>
            <person name="Coutinho P.M."/>
            <person name="de Vries R.P."/>
            <person name="Ferreira P."/>
            <person name="Findley K."/>
            <person name="Foster B."/>
            <person name="Gaskell J."/>
            <person name="Glotzer D."/>
            <person name="Gorecki P."/>
            <person name="Heitman J."/>
            <person name="Hesse C."/>
            <person name="Hori C."/>
            <person name="Igarashi K."/>
            <person name="Jurgens J.A."/>
            <person name="Kallen N."/>
            <person name="Kersten P."/>
            <person name="Kohler A."/>
            <person name="Kuees U."/>
            <person name="Kumar T.K.A."/>
            <person name="Kuo A."/>
            <person name="LaButti K."/>
            <person name="Larrondo L.F."/>
            <person name="Lindquist E."/>
            <person name="Ling A."/>
            <person name="Lombard V."/>
            <person name="Lucas S."/>
            <person name="Lundell T."/>
            <person name="Martin R."/>
            <person name="McLaughlin D.J."/>
            <person name="Morgenstern I."/>
            <person name="Morin E."/>
            <person name="Murat C."/>
            <person name="Nagy L.G."/>
            <person name="Nolan M."/>
            <person name="Ohm R.A."/>
            <person name="Patyshakuliyeva A."/>
            <person name="Rokas A."/>
            <person name="Ruiz-Duenas F.J."/>
            <person name="Sabat G."/>
            <person name="Salamov A."/>
            <person name="Samejima M."/>
            <person name="Schmutz J."/>
            <person name="Slot J.C."/>
            <person name="St John F."/>
            <person name="Stenlid J."/>
            <person name="Sun H."/>
            <person name="Sun S."/>
            <person name="Syed K."/>
            <person name="Tsang A."/>
            <person name="Wiebenga A."/>
            <person name="Young D."/>
            <person name="Pisabarro A."/>
            <person name="Eastwood D.C."/>
            <person name="Martin F."/>
            <person name="Cullen D."/>
            <person name="Grigoriev I.V."/>
            <person name="Hibbett D.S."/>
        </authorList>
    </citation>
    <scope>NUCLEOTIDE SEQUENCE [LARGE SCALE GENOMIC DNA]</scope>
    <source>
        <strain evidence="6 7">DJM-731 SS1</strain>
    </source>
</reference>
<evidence type="ECO:0000313" key="7">
    <source>
        <dbReference type="Proteomes" id="UP000030653"/>
    </source>
</evidence>
<dbReference type="SUPFAM" id="SSF50249">
    <property type="entry name" value="Nucleic acid-binding proteins"/>
    <property type="match status" value="1"/>
</dbReference>
<dbReference type="HOGENOM" id="CLU_106477_4_1_1"/>
<accession>M5GCJ8</accession>
<name>M5GCJ8_DACPD</name>
<evidence type="ECO:0000313" key="6">
    <source>
        <dbReference type="EMBL" id="EJU06255.1"/>
    </source>
</evidence>
<dbReference type="Pfam" id="PF01176">
    <property type="entry name" value="eIF-1a"/>
    <property type="match status" value="1"/>
</dbReference>
<feature type="region of interest" description="Disordered" evidence="4">
    <location>
        <begin position="1"/>
        <end position="21"/>
    </location>
</feature>
<dbReference type="GeneID" id="63686016"/>
<evidence type="ECO:0000256" key="1">
    <source>
        <dbReference type="ARBA" id="ARBA00007340"/>
    </source>
</evidence>
<gene>
    <name evidence="6" type="ORF">DACRYDRAFT_12978</name>
</gene>
<dbReference type="InterPro" id="IPR012340">
    <property type="entry name" value="NA-bd_OB-fold"/>
</dbReference>